<keyword evidence="2" id="KW-1185">Reference proteome</keyword>
<gene>
    <name evidence="1" type="ORF">KHX94_18505</name>
</gene>
<reference evidence="1 2" key="1">
    <citation type="journal article" date="2012" name="Int. J. Syst. Evol. Microbiol.">
        <title>Shewanella dokdonensis sp. nov., isolated from seawater.</title>
        <authorList>
            <person name="Sung H.R."/>
            <person name="Yoon J.H."/>
            <person name="Ghim S.Y."/>
        </authorList>
    </citation>
    <scope>NUCLEOTIDE SEQUENCE [LARGE SCALE GENOMIC DNA]</scope>
    <source>
        <strain evidence="1 2">DSM 23626</strain>
    </source>
</reference>
<proteinExistence type="predicted"/>
<accession>A0ABX8DEB5</accession>
<evidence type="ECO:0000313" key="1">
    <source>
        <dbReference type="EMBL" id="QVK23065.1"/>
    </source>
</evidence>
<protein>
    <submittedName>
        <fullName evidence="1">Uncharacterized protein</fullName>
    </submittedName>
</protein>
<dbReference type="EMBL" id="CP074572">
    <property type="protein sequence ID" value="QVK23065.1"/>
    <property type="molecule type" value="Genomic_DNA"/>
</dbReference>
<name>A0ABX8DEB5_9GAMM</name>
<dbReference type="Proteomes" id="UP000676428">
    <property type="component" value="Chromosome"/>
</dbReference>
<sequence length="65" mass="7249">MATSSFSRAFVVIDADAIAKLKLASTHRSPRKADRISDDVKHELALLKRRLKTTSNSVYDEAKDC</sequence>
<dbReference type="RefSeq" id="WP_213681708.1">
    <property type="nucleotide sequence ID" value="NZ_CP074572.1"/>
</dbReference>
<organism evidence="1 2">
    <name type="scientific">Shewanella dokdonensis</name>
    <dbReference type="NCBI Taxonomy" id="712036"/>
    <lineage>
        <taxon>Bacteria</taxon>
        <taxon>Pseudomonadati</taxon>
        <taxon>Pseudomonadota</taxon>
        <taxon>Gammaproteobacteria</taxon>
        <taxon>Alteromonadales</taxon>
        <taxon>Shewanellaceae</taxon>
        <taxon>Shewanella</taxon>
    </lineage>
</organism>
<evidence type="ECO:0000313" key="2">
    <source>
        <dbReference type="Proteomes" id="UP000676428"/>
    </source>
</evidence>